<gene>
    <name evidence="14" type="ORF">BFJ63_vAg12235</name>
</gene>
<dbReference type="InterPro" id="IPR002938">
    <property type="entry name" value="FAD-bd"/>
</dbReference>
<keyword evidence="11 12" id="KW-0472">Membrane</keyword>
<dbReference type="GO" id="GO:0016020">
    <property type="term" value="C:membrane"/>
    <property type="evidence" value="ECO:0007669"/>
    <property type="project" value="UniProtKB-SubCell"/>
</dbReference>
<keyword evidence="4" id="KW-0285">Flavoprotein</keyword>
<dbReference type="GO" id="GO:0004497">
    <property type="term" value="F:monooxygenase activity"/>
    <property type="evidence" value="ECO:0007669"/>
    <property type="project" value="UniProtKB-KW"/>
</dbReference>
<dbReference type="PRINTS" id="PR00081">
    <property type="entry name" value="GDHRDH"/>
</dbReference>
<keyword evidence="10" id="KW-0503">Monooxygenase</keyword>
<keyword evidence="6" id="KW-0274">FAD</keyword>
<keyword evidence="7" id="KW-0521">NADP</keyword>
<protein>
    <recommendedName>
        <fullName evidence="13">FAD-binding domain-containing protein</fullName>
    </recommendedName>
</protein>
<dbReference type="InterPro" id="IPR036188">
    <property type="entry name" value="FAD/NAD-bd_sf"/>
</dbReference>
<dbReference type="Gene3D" id="3.40.50.720">
    <property type="entry name" value="NAD(P)-binding Rossmann-like Domain"/>
    <property type="match status" value="1"/>
</dbReference>
<name>A0A4Q2VHC6_FUSOX</name>
<dbReference type="InterPro" id="IPR057571">
    <property type="entry name" value="SDR_PhqE-like"/>
</dbReference>
<evidence type="ECO:0000313" key="15">
    <source>
        <dbReference type="Proteomes" id="UP000290540"/>
    </source>
</evidence>
<reference evidence="14 15" key="1">
    <citation type="submission" date="2016-12" db="EMBL/GenBank/DDBJ databases">
        <title>Draft genome sequence of Fusarium oxysporum causing rot on Narcissus.</title>
        <authorList>
            <person name="Armitage A.D."/>
            <person name="Taylor A."/>
            <person name="Clarkson J.P."/>
            <person name="Harrison R.J."/>
            <person name="Jackson A.C."/>
        </authorList>
    </citation>
    <scope>NUCLEOTIDE SEQUENCE [LARGE SCALE GENOMIC DNA]</scope>
    <source>
        <strain evidence="14 15">N139</strain>
    </source>
</reference>
<evidence type="ECO:0000259" key="13">
    <source>
        <dbReference type="Pfam" id="PF01494"/>
    </source>
</evidence>
<evidence type="ECO:0000256" key="6">
    <source>
        <dbReference type="ARBA" id="ARBA00022827"/>
    </source>
</evidence>
<dbReference type="CDD" id="cd05233">
    <property type="entry name" value="SDR_c"/>
    <property type="match status" value="1"/>
</dbReference>
<dbReference type="AlphaFoldDB" id="A0A4Q2VHC6"/>
<evidence type="ECO:0000256" key="2">
    <source>
        <dbReference type="ARBA" id="ARBA00004370"/>
    </source>
</evidence>
<dbReference type="Proteomes" id="UP000290540">
    <property type="component" value="Unassembled WGS sequence"/>
</dbReference>
<dbReference type="Gene3D" id="3.50.50.60">
    <property type="entry name" value="FAD/NAD(P)-binding domain"/>
    <property type="match status" value="1"/>
</dbReference>
<dbReference type="EMBL" id="MQTW01000117">
    <property type="protein sequence ID" value="RYC84868.1"/>
    <property type="molecule type" value="Genomic_DNA"/>
</dbReference>
<organism evidence="14 15">
    <name type="scientific">Fusarium oxysporum f. sp. narcissi</name>
    <dbReference type="NCBI Taxonomy" id="451672"/>
    <lineage>
        <taxon>Eukaryota</taxon>
        <taxon>Fungi</taxon>
        <taxon>Dikarya</taxon>
        <taxon>Ascomycota</taxon>
        <taxon>Pezizomycotina</taxon>
        <taxon>Sordariomycetes</taxon>
        <taxon>Hypocreomycetidae</taxon>
        <taxon>Hypocreales</taxon>
        <taxon>Nectriaceae</taxon>
        <taxon>Fusarium</taxon>
        <taxon>Fusarium oxysporum species complex</taxon>
    </lineage>
</organism>
<dbReference type="InterPro" id="IPR050562">
    <property type="entry name" value="FAD_mOase_fung"/>
</dbReference>
<feature type="transmembrane region" description="Helical" evidence="12">
    <location>
        <begin position="633"/>
        <end position="651"/>
    </location>
</feature>
<evidence type="ECO:0000256" key="9">
    <source>
        <dbReference type="ARBA" id="ARBA00023002"/>
    </source>
</evidence>
<dbReference type="GO" id="GO:0071949">
    <property type="term" value="F:FAD binding"/>
    <property type="evidence" value="ECO:0007669"/>
    <property type="project" value="InterPro"/>
</dbReference>
<sequence length="682" mass="75090">MSTKYINKLNGQRVLVIGGSTGIGFAVAEAALEHGANVVISSSNQSKIDSAIERLKTHINNNHLPIRKISGKVCNLAKPETIEANVKELLESASQDGKLDHVVFTAGDFNPSPSLDSATVSVISKIGMVRVMGALFVAKHLSSYINQTNRSSFTITGTTTDSRPAGAGWSVLKAAAGGIEPMTRALCMDLKPVRANCVTPGFVHTALFDGFPQDVRDVIFPAMEKDSVAGRLGTAEELAEAYVYLMKCTFATGSIVVVDGGRIVGDDKTDATGKSFASNDFFGVVRKFAGYDTRTLDRQVFLRQLYELLPDKSQVYEKARVEDTIEENSSARVVLADGREFVGDVVVGSDGVHSKVREIMWDKANALRPGMITVGEKRAMVTQYNAIVMASSPVPGIGAHDMEITSNDKYSFLLLCQPDWISIIVHSKLPEDQQYTVVFGELWKRRLKAQMISLEEGVLEHWTSGRIVLAGDAVHKVTPNSALGGNRAMEDAFVTANTLHALLARHPNKKPSDVELQDAMRQEYQDTRVDRARAIVKAGGVLTRQQAYDGWKAYITQRWLTPVIGLDKLAQKIAGLCVTAPKLNYVEFEERRGILGWQDTMEAEKEHSMKGKAAKKEKTGMSWSNWNGGFEAIFPHISGVLVILWLALWLFHLIDSEHHVPGFERDTLSFVEVFNTSWRKPY</sequence>
<evidence type="ECO:0000256" key="7">
    <source>
        <dbReference type="ARBA" id="ARBA00022857"/>
    </source>
</evidence>
<dbReference type="SUPFAM" id="SSF51735">
    <property type="entry name" value="NAD(P)-binding Rossmann-fold domains"/>
    <property type="match status" value="1"/>
</dbReference>
<accession>A0A4Q2VHC6</accession>
<keyword evidence="5 12" id="KW-0812">Transmembrane</keyword>
<keyword evidence="8 12" id="KW-1133">Transmembrane helix</keyword>
<evidence type="ECO:0000256" key="5">
    <source>
        <dbReference type="ARBA" id="ARBA00022692"/>
    </source>
</evidence>
<evidence type="ECO:0000256" key="10">
    <source>
        <dbReference type="ARBA" id="ARBA00023033"/>
    </source>
</evidence>
<dbReference type="PANTHER" id="PTHR47356:SF2">
    <property type="entry name" value="FAD-BINDING DOMAIN-CONTAINING PROTEIN-RELATED"/>
    <property type="match status" value="1"/>
</dbReference>
<comment type="caution">
    <text evidence="14">The sequence shown here is derived from an EMBL/GenBank/DDBJ whole genome shotgun (WGS) entry which is preliminary data.</text>
</comment>
<dbReference type="PANTHER" id="PTHR47356">
    <property type="entry name" value="FAD-DEPENDENT MONOOXYGENASE ASQG-RELATED"/>
    <property type="match status" value="1"/>
</dbReference>
<keyword evidence="9" id="KW-0560">Oxidoreductase</keyword>
<comment type="similarity">
    <text evidence="3">Belongs to the paxM FAD-dependent monooxygenase family.</text>
</comment>
<evidence type="ECO:0000256" key="3">
    <source>
        <dbReference type="ARBA" id="ARBA00007992"/>
    </source>
</evidence>
<feature type="domain" description="FAD-binding" evidence="13">
    <location>
        <begin position="450"/>
        <end position="504"/>
    </location>
</feature>
<dbReference type="SUPFAM" id="SSF51905">
    <property type="entry name" value="FAD/NAD(P)-binding domain"/>
    <property type="match status" value="1"/>
</dbReference>
<comment type="subcellular location">
    <subcellularLocation>
        <location evidence="2">Membrane</location>
    </subcellularLocation>
</comment>
<evidence type="ECO:0000256" key="8">
    <source>
        <dbReference type="ARBA" id="ARBA00022989"/>
    </source>
</evidence>
<dbReference type="Pfam" id="PF23441">
    <property type="entry name" value="SDR"/>
    <property type="match status" value="1"/>
</dbReference>
<dbReference type="Pfam" id="PF01494">
    <property type="entry name" value="FAD_binding_3"/>
    <property type="match status" value="1"/>
</dbReference>
<comment type="cofactor">
    <cofactor evidence="1">
        <name>FAD</name>
        <dbReference type="ChEBI" id="CHEBI:57692"/>
    </cofactor>
</comment>
<evidence type="ECO:0000313" key="14">
    <source>
        <dbReference type="EMBL" id="RYC84868.1"/>
    </source>
</evidence>
<evidence type="ECO:0000256" key="12">
    <source>
        <dbReference type="SAM" id="Phobius"/>
    </source>
</evidence>
<evidence type="ECO:0000256" key="4">
    <source>
        <dbReference type="ARBA" id="ARBA00022630"/>
    </source>
</evidence>
<dbReference type="InterPro" id="IPR002347">
    <property type="entry name" value="SDR_fam"/>
</dbReference>
<evidence type="ECO:0000256" key="11">
    <source>
        <dbReference type="ARBA" id="ARBA00023136"/>
    </source>
</evidence>
<evidence type="ECO:0000256" key="1">
    <source>
        <dbReference type="ARBA" id="ARBA00001974"/>
    </source>
</evidence>
<dbReference type="InterPro" id="IPR036291">
    <property type="entry name" value="NAD(P)-bd_dom_sf"/>
</dbReference>
<proteinExistence type="inferred from homology"/>